<sequence length="185" mass="20455">VEIEEERLKYLEFVQLAVIHAVVYASKIYGYAKDNAGPLKPGVETIEDALKTVVGPAYYKFHDIPVEVLKFVDRKVSATTKNLSIEVKKGGVVETASGLAKTAYSKLEPIAEHYAVSAWHTLNQLPLFPKVAKVVVPTAAYYSEKYNQTVQQTAEKGYKVSSYLPLLPTEKIAKAFNSPAPRADH</sequence>
<dbReference type="EMBL" id="JAMZMK010008152">
    <property type="protein sequence ID" value="KAI7741661.1"/>
    <property type="molecule type" value="Genomic_DNA"/>
</dbReference>
<dbReference type="AlphaFoldDB" id="A0AAD5CGU4"/>
<protein>
    <recommendedName>
        <fullName evidence="4">REF/SRPP-like protein</fullName>
    </recommendedName>
</protein>
<dbReference type="PANTHER" id="PTHR33732:SF9">
    <property type="entry name" value="REF_SRPP-LIKE PROTEIN OS05G0151300_LOC_OS05G05940"/>
    <property type="match status" value="1"/>
</dbReference>
<proteinExistence type="inferred from homology"/>
<evidence type="ECO:0008006" key="4">
    <source>
        <dbReference type="Google" id="ProtNLM"/>
    </source>
</evidence>
<dbReference type="Proteomes" id="UP001206925">
    <property type="component" value="Unassembled WGS sequence"/>
</dbReference>
<dbReference type="PANTHER" id="PTHR33732">
    <property type="entry name" value="REF/SRPP-LIKE PROTEIN OS05G0151300/LOC_OS05G05940"/>
    <property type="match status" value="1"/>
</dbReference>
<feature type="non-terminal residue" evidence="2">
    <location>
        <position position="1"/>
    </location>
</feature>
<name>A0AAD5CGU4_AMBAR</name>
<dbReference type="InterPro" id="IPR008802">
    <property type="entry name" value="REF"/>
</dbReference>
<reference evidence="2" key="1">
    <citation type="submission" date="2022-06" db="EMBL/GenBank/DDBJ databases">
        <title>Uncovering the hologenomic basis of an extraordinary plant invasion.</title>
        <authorList>
            <person name="Bieker V.C."/>
            <person name="Martin M.D."/>
            <person name="Gilbert T."/>
            <person name="Hodgins K."/>
            <person name="Battlay P."/>
            <person name="Petersen B."/>
            <person name="Wilson J."/>
        </authorList>
    </citation>
    <scope>NUCLEOTIDE SEQUENCE</scope>
    <source>
        <strain evidence="2">AA19_3_7</strain>
        <tissue evidence="2">Leaf</tissue>
    </source>
</reference>
<evidence type="ECO:0000313" key="3">
    <source>
        <dbReference type="Proteomes" id="UP001206925"/>
    </source>
</evidence>
<accession>A0AAD5CGU4</accession>
<gene>
    <name evidence="2" type="ORF">M8C21_005359</name>
</gene>
<evidence type="ECO:0000313" key="2">
    <source>
        <dbReference type="EMBL" id="KAI7741661.1"/>
    </source>
</evidence>
<dbReference type="Pfam" id="PF05755">
    <property type="entry name" value="REF"/>
    <property type="match status" value="1"/>
</dbReference>
<keyword evidence="3" id="KW-1185">Reference proteome</keyword>
<comment type="similarity">
    <text evidence="1">Belongs to the REF/SRPP family.</text>
</comment>
<evidence type="ECO:0000256" key="1">
    <source>
        <dbReference type="ARBA" id="ARBA00009737"/>
    </source>
</evidence>
<comment type="caution">
    <text evidence="2">The sequence shown here is derived from an EMBL/GenBank/DDBJ whole genome shotgun (WGS) entry which is preliminary data.</text>
</comment>
<organism evidence="2 3">
    <name type="scientific">Ambrosia artemisiifolia</name>
    <name type="common">Common ragweed</name>
    <dbReference type="NCBI Taxonomy" id="4212"/>
    <lineage>
        <taxon>Eukaryota</taxon>
        <taxon>Viridiplantae</taxon>
        <taxon>Streptophyta</taxon>
        <taxon>Embryophyta</taxon>
        <taxon>Tracheophyta</taxon>
        <taxon>Spermatophyta</taxon>
        <taxon>Magnoliopsida</taxon>
        <taxon>eudicotyledons</taxon>
        <taxon>Gunneridae</taxon>
        <taxon>Pentapetalae</taxon>
        <taxon>asterids</taxon>
        <taxon>campanulids</taxon>
        <taxon>Asterales</taxon>
        <taxon>Asteraceae</taxon>
        <taxon>Asteroideae</taxon>
        <taxon>Heliantheae alliance</taxon>
        <taxon>Heliantheae</taxon>
        <taxon>Ambrosia</taxon>
    </lineage>
</organism>